<dbReference type="Pfam" id="PF01381">
    <property type="entry name" value="HTH_3"/>
    <property type="match status" value="1"/>
</dbReference>
<dbReference type="InterPro" id="IPR001387">
    <property type="entry name" value="Cro/C1-type_HTH"/>
</dbReference>
<dbReference type="SUPFAM" id="SSF47413">
    <property type="entry name" value="lambda repressor-like DNA-binding domains"/>
    <property type="match status" value="1"/>
</dbReference>
<dbReference type="Proteomes" id="UP001595764">
    <property type="component" value="Unassembled WGS sequence"/>
</dbReference>
<protein>
    <submittedName>
        <fullName evidence="3">Helix-turn-helix domain-containing protein</fullName>
    </submittedName>
</protein>
<evidence type="ECO:0000313" key="4">
    <source>
        <dbReference type="Proteomes" id="UP001595764"/>
    </source>
</evidence>
<dbReference type="SMART" id="SM00530">
    <property type="entry name" value="HTH_XRE"/>
    <property type="match status" value="1"/>
</dbReference>
<gene>
    <name evidence="3" type="ORF">ACFORO_06635</name>
</gene>
<proteinExistence type="predicted"/>
<dbReference type="Gene3D" id="1.10.260.40">
    <property type="entry name" value="lambda repressor-like DNA-binding domains"/>
    <property type="match status" value="1"/>
</dbReference>
<dbReference type="PANTHER" id="PTHR46797:SF1">
    <property type="entry name" value="METHYLPHOSPHONATE SYNTHASE"/>
    <property type="match status" value="1"/>
</dbReference>
<name>A0ABV7QCG0_9PSEU</name>
<evidence type="ECO:0000256" key="1">
    <source>
        <dbReference type="ARBA" id="ARBA00023125"/>
    </source>
</evidence>
<dbReference type="EMBL" id="JBHRWI010000007">
    <property type="protein sequence ID" value="MFC3509834.1"/>
    <property type="molecule type" value="Genomic_DNA"/>
</dbReference>
<dbReference type="InterPro" id="IPR010982">
    <property type="entry name" value="Lambda_DNA-bd_dom_sf"/>
</dbReference>
<dbReference type="PROSITE" id="PS50943">
    <property type="entry name" value="HTH_CROC1"/>
    <property type="match status" value="1"/>
</dbReference>
<reference evidence="4" key="1">
    <citation type="journal article" date="2019" name="Int. J. Syst. Evol. Microbiol.">
        <title>The Global Catalogue of Microorganisms (GCM) 10K type strain sequencing project: providing services to taxonomists for standard genome sequencing and annotation.</title>
        <authorList>
            <consortium name="The Broad Institute Genomics Platform"/>
            <consortium name="The Broad Institute Genome Sequencing Center for Infectious Disease"/>
            <person name="Wu L."/>
            <person name="Ma J."/>
        </authorList>
    </citation>
    <scope>NUCLEOTIDE SEQUENCE [LARGE SCALE GENOMIC DNA]</scope>
    <source>
        <strain evidence="4">CGMCC 4.7682</strain>
    </source>
</reference>
<comment type="caution">
    <text evidence="3">The sequence shown here is derived from an EMBL/GenBank/DDBJ whole genome shotgun (WGS) entry which is preliminary data.</text>
</comment>
<keyword evidence="1" id="KW-0238">DNA-binding</keyword>
<dbReference type="CDD" id="cd00093">
    <property type="entry name" value="HTH_XRE"/>
    <property type="match status" value="1"/>
</dbReference>
<feature type="domain" description="HTH cro/C1-type" evidence="2">
    <location>
        <begin position="28"/>
        <end position="82"/>
    </location>
</feature>
<dbReference type="PANTHER" id="PTHR46797">
    <property type="entry name" value="HTH-TYPE TRANSCRIPTIONAL REGULATOR"/>
    <property type="match status" value="1"/>
</dbReference>
<dbReference type="InterPro" id="IPR050807">
    <property type="entry name" value="TransReg_Diox_bact_type"/>
</dbReference>
<keyword evidence="4" id="KW-1185">Reference proteome</keyword>
<sequence length="416" mass="45348">MTTRIEHSPGIGKLRNDALVDPGIGGRIAAARKLAGLTQHALARRISYSTSMLSKVERGEEIPAPEFLGRVADSLGVRVERLAWNRFEWRHEDDELATRLSPVRAALDLLDLQPDSAIAPRPLAVLQADVRYLNRLAQAAQYEPMIALLPSLVAELHIAAESCAGQDRHDAWALLALTTRCGHSAGIAVGDNTLSVNALGKMDWAARQAGGRAPGLRAAREYLRVTAYLRDEDYAACWRLNNAGAALLDGAEDAPGALVARGQLRLGASVISARTGDRDAMTGHLEEAARIAALTGEEPETFWFGFGPANVQVHRVVTFGALGEHSLAVEAGRALRIPTGWLPTRIGHHHLDMARSYRWLNQPEKALKQLQRARMVAPGQARRHPMTRETVSSLVRSARRQSETLTSYAAWLGLKL</sequence>
<accession>A0ABV7QCG0</accession>
<evidence type="ECO:0000259" key="2">
    <source>
        <dbReference type="PROSITE" id="PS50943"/>
    </source>
</evidence>
<dbReference type="RefSeq" id="WP_377870469.1">
    <property type="nucleotide sequence ID" value="NZ_JBHMAY010000022.1"/>
</dbReference>
<evidence type="ECO:0000313" key="3">
    <source>
        <dbReference type="EMBL" id="MFC3509834.1"/>
    </source>
</evidence>
<organism evidence="3 4">
    <name type="scientific">Amycolatopsis halotolerans</name>
    <dbReference type="NCBI Taxonomy" id="330083"/>
    <lineage>
        <taxon>Bacteria</taxon>
        <taxon>Bacillati</taxon>
        <taxon>Actinomycetota</taxon>
        <taxon>Actinomycetes</taxon>
        <taxon>Pseudonocardiales</taxon>
        <taxon>Pseudonocardiaceae</taxon>
        <taxon>Amycolatopsis</taxon>
    </lineage>
</organism>